<dbReference type="InterPro" id="IPR001810">
    <property type="entry name" value="F-box_dom"/>
</dbReference>
<dbReference type="EMBL" id="JARKIF010000019">
    <property type="protein sequence ID" value="KAJ7618543.1"/>
    <property type="molecule type" value="Genomic_DNA"/>
</dbReference>
<name>A0AAD7FGD4_9AGAR</name>
<gene>
    <name evidence="2" type="ORF">FB45DRAFT_1063190</name>
</gene>
<proteinExistence type="predicted"/>
<dbReference type="InterPro" id="IPR032675">
    <property type="entry name" value="LRR_dom_sf"/>
</dbReference>
<evidence type="ECO:0000313" key="2">
    <source>
        <dbReference type="EMBL" id="KAJ7618543.1"/>
    </source>
</evidence>
<accession>A0AAD7FGD4</accession>
<protein>
    <recommendedName>
        <fullName evidence="1">F-box domain-containing protein</fullName>
    </recommendedName>
</protein>
<dbReference type="AlphaFoldDB" id="A0AAD7FGD4"/>
<dbReference type="InterPro" id="IPR036047">
    <property type="entry name" value="F-box-like_dom_sf"/>
</dbReference>
<sequence>MPESGPQNPPTLEGALKIQQNPVHRLPSEILSEIFAYTVPKDHGCKPRLVACICRRWREVALSTPRLWCNIHLDEEPIHPRSAHPLVLLQLQRSGGLGLSIYFADRYDEPFLLELLLTAADRWQSFDFSLGVGQYGILHSFDSQFPLLKRLTIRHIPYINLGNLARAFPRIEELTVAWRPTPVPANLPWSNLARCTLIGCSSTEVLGILRCAPKMTELCVEKCYGSITPASSDPEPTITSGLRTLKILRCTRGCTQDLSTRLLVPRLQSLSIDDFVDGIASAPLFSSPLLTASSGPLKHLSLIGARLSEPELISLLRLTDTLDRFEISWPSDVHSTALMTALTVIPSKRAPQLLPHLSALSITGGLSCSDHSLFMMLRSRVPRLKHVELYYAGRTVFFDRTLDVLREGGMEISLLFDGPEDPYKTLPPDPYYIILPQDDDDD</sequence>
<comment type="caution">
    <text evidence="2">The sequence shown here is derived from an EMBL/GenBank/DDBJ whole genome shotgun (WGS) entry which is preliminary data.</text>
</comment>
<reference evidence="2" key="1">
    <citation type="submission" date="2023-03" db="EMBL/GenBank/DDBJ databases">
        <title>Massive genome expansion in bonnet fungi (Mycena s.s.) driven by repeated elements and novel gene families across ecological guilds.</title>
        <authorList>
            <consortium name="Lawrence Berkeley National Laboratory"/>
            <person name="Harder C.B."/>
            <person name="Miyauchi S."/>
            <person name="Viragh M."/>
            <person name="Kuo A."/>
            <person name="Thoen E."/>
            <person name="Andreopoulos B."/>
            <person name="Lu D."/>
            <person name="Skrede I."/>
            <person name="Drula E."/>
            <person name="Henrissat B."/>
            <person name="Morin E."/>
            <person name="Kohler A."/>
            <person name="Barry K."/>
            <person name="LaButti K."/>
            <person name="Morin E."/>
            <person name="Salamov A."/>
            <person name="Lipzen A."/>
            <person name="Mereny Z."/>
            <person name="Hegedus B."/>
            <person name="Baldrian P."/>
            <person name="Stursova M."/>
            <person name="Weitz H."/>
            <person name="Taylor A."/>
            <person name="Grigoriev I.V."/>
            <person name="Nagy L.G."/>
            <person name="Martin F."/>
            <person name="Kauserud H."/>
        </authorList>
    </citation>
    <scope>NUCLEOTIDE SEQUENCE</scope>
    <source>
        <strain evidence="2">9284</strain>
    </source>
</reference>
<dbReference type="SUPFAM" id="SSF81383">
    <property type="entry name" value="F-box domain"/>
    <property type="match status" value="1"/>
</dbReference>
<dbReference type="PROSITE" id="PS50181">
    <property type="entry name" value="FBOX"/>
    <property type="match status" value="1"/>
</dbReference>
<dbReference type="Proteomes" id="UP001221142">
    <property type="component" value="Unassembled WGS sequence"/>
</dbReference>
<dbReference type="Gene3D" id="1.20.1280.50">
    <property type="match status" value="1"/>
</dbReference>
<dbReference type="Gene3D" id="3.80.10.10">
    <property type="entry name" value="Ribonuclease Inhibitor"/>
    <property type="match status" value="1"/>
</dbReference>
<evidence type="ECO:0000259" key="1">
    <source>
        <dbReference type="PROSITE" id="PS50181"/>
    </source>
</evidence>
<feature type="domain" description="F-box" evidence="1">
    <location>
        <begin position="20"/>
        <end position="71"/>
    </location>
</feature>
<evidence type="ECO:0000313" key="3">
    <source>
        <dbReference type="Proteomes" id="UP001221142"/>
    </source>
</evidence>
<organism evidence="2 3">
    <name type="scientific">Roridomyces roridus</name>
    <dbReference type="NCBI Taxonomy" id="1738132"/>
    <lineage>
        <taxon>Eukaryota</taxon>
        <taxon>Fungi</taxon>
        <taxon>Dikarya</taxon>
        <taxon>Basidiomycota</taxon>
        <taxon>Agaricomycotina</taxon>
        <taxon>Agaricomycetes</taxon>
        <taxon>Agaricomycetidae</taxon>
        <taxon>Agaricales</taxon>
        <taxon>Marasmiineae</taxon>
        <taxon>Mycenaceae</taxon>
        <taxon>Roridomyces</taxon>
    </lineage>
</organism>
<dbReference type="SUPFAM" id="SSF52047">
    <property type="entry name" value="RNI-like"/>
    <property type="match status" value="1"/>
</dbReference>
<dbReference type="Pfam" id="PF12937">
    <property type="entry name" value="F-box-like"/>
    <property type="match status" value="1"/>
</dbReference>
<keyword evidence="3" id="KW-1185">Reference proteome</keyword>